<protein>
    <submittedName>
        <fullName evidence="1">Uncharacterized protein</fullName>
    </submittedName>
</protein>
<dbReference type="Proteomes" id="UP001596417">
    <property type="component" value="Unassembled WGS sequence"/>
</dbReference>
<gene>
    <name evidence="1" type="ORF">ACFQL7_26855</name>
</gene>
<accession>A0ABD5YUR1</accession>
<evidence type="ECO:0000313" key="2">
    <source>
        <dbReference type="Proteomes" id="UP001596417"/>
    </source>
</evidence>
<proteinExistence type="predicted"/>
<organism evidence="1 2">
    <name type="scientific">Halocatena marina</name>
    <dbReference type="NCBI Taxonomy" id="2934937"/>
    <lineage>
        <taxon>Archaea</taxon>
        <taxon>Methanobacteriati</taxon>
        <taxon>Methanobacteriota</taxon>
        <taxon>Stenosarchaea group</taxon>
        <taxon>Halobacteria</taxon>
        <taxon>Halobacteriales</taxon>
        <taxon>Natronomonadaceae</taxon>
        <taxon>Halocatena</taxon>
    </lineage>
</organism>
<name>A0ABD5YUR1_9EURY</name>
<dbReference type="AlphaFoldDB" id="A0ABD5YUR1"/>
<evidence type="ECO:0000313" key="1">
    <source>
        <dbReference type="EMBL" id="MFC7193034.1"/>
    </source>
</evidence>
<dbReference type="GeneID" id="76202717"/>
<comment type="caution">
    <text evidence="1">The sequence shown here is derived from an EMBL/GenBank/DDBJ whole genome shotgun (WGS) entry which is preliminary data.</text>
</comment>
<sequence>MMSRKASPLTALLFDRHQRNRRLRSRIHHVRTVGRVRFLAVERLTNRGPVGERSVLIRYDLDAVVRDHVNLI</sequence>
<dbReference type="EMBL" id="JBHTAX010000006">
    <property type="protein sequence ID" value="MFC7193034.1"/>
    <property type="molecule type" value="Genomic_DNA"/>
</dbReference>
<dbReference type="RefSeq" id="WP_264556755.1">
    <property type="nucleotide sequence ID" value="NZ_CP109982.1"/>
</dbReference>
<reference evidence="1 2" key="1">
    <citation type="journal article" date="2019" name="Int. J. Syst. Evol. Microbiol.">
        <title>The Global Catalogue of Microorganisms (GCM) 10K type strain sequencing project: providing services to taxonomists for standard genome sequencing and annotation.</title>
        <authorList>
            <consortium name="The Broad Institute Genomics Platform"/>
            <consortium name="The Broad Institute Genome Sequencing Center for Infectious Disease"/>
            <person name="Wu L."/>
            <person name="Ma J."/>
        </authorList>
    </citation>
    <scope>NUCLEOTIDE SEQUENCE [LARGE SCALE GENOMIC DNA]</scope>
    <source>
        <strain evidence="1 2">RDMS1</strain>
    </source>
</reference>
<keyword evidence="2" id="KW-1185">Reference proteome</keyword>